<organism evidence="2 3">
    <name type="scientific">Candidatus Thiodiazotropha endoloripes</name>
    <dbReference type="NCBI Taxonomy" id="1818881"/>
    <lineage>
        <taxon>Bacteria</taxon>
        <taxon>Pseudomonadati</taxon>
        <taxon>Pseudomonadota</taxon>
        <taxon>Gammaproteobacteria</taxon>
        <taxon>Chromatiales</taxon>
        <taxon>Sedimenticolaceae</taxon>
        <taxon>Candidatus Thiodiazotropha</taxon>
    </lineage>
</organism>
<dbReference type="Proteomes" id="UP000094849">
    <property type="component" value="Unassembled WGS sequence"/>
</dbReference>
<dbReference type="EMBL" id="LVJZ01000003">
    <property type="protein sequence ID" value="ODB97970.1"/>
    <property type="molecule type" value="Genomic_DNA"/>
</dbReference>
<feature type="transmembrane region" description="Helical" evidence="1">
    <location>
        <begin position="150"/>
        <end position="170"/>
    </location>
</feature>
<reference evidence="2 3" key="1">
    <citation type="submission" date="2016-03" db="EMBL/GenBank/DDBJ databases">
        <title>Chemosynthetic sulphur-oxidizing symbionts of marine invertebrate animals are capable of nitrogen fixation.</title>
        <authorList>
            <person name="Petersen J.M."/>
            <person name="Kemper A."/>
            <person name="Gruber-Vodicka H."/>
            <person name="Cardini U."/>
            <person name="Geest Mvander."/>
            <person name="Kleiner M."/>
            <person name="Bulgheresi S."/>
            <person name="Fussmann M."/>
            <person name="Herbold C."/>
            <person name="Seah B.K.B."/>
            <person name="Antony C.Paul."/>
            <person name="Liu D."/>
            <person name="Belitz A."/>
            <person name="Weber M."/>
        </authorList>
    </citation>
    <scope>NUCLEOTIDE SEQUENCE [LARGE SCALE GENOMIC DNA]</scope>
    <source>
        <strain evidence="2">G_D</strain>
    </source>
</reference>
<evidence type="ECO:0000313" key="2">
    <source>
        <dbReference type="EMBL" id="ODB97970.1"/>
    </source>
</evidence>
<name>A0A1E2UTB0_9GAMM</name>
<keyword evidence="1" id="KW-0812">Transmembrane</keyword>
<dbReference type="OrthoDB" id="9808870at2"/>
<keyword evidence="1" id="KW-0472">Membrane</keyword>
<feature type="transmembrane region" description="Helical" evidence="1">
    <location>
        <begin position="299"/>
        <end position="319"/>
    </location>
</feature>
<dbReference type="InterPro" id="IPR032809">
    <property type="entry name" value="Put_HupE_UreJ"/>
</dbReference>
<dbReference type="AlphaFoldDB" id="A0A1E2UTB0"/>
<proteinExistence type="predicted"/>
<gene>
    <name evidence="2" type="ORF">A3196_15090</name>
</gene>
<keyword evidence="1" id="KW-1133">Transmembrane helix</keyword>
<evidence type="ECO:0008006" key="4">
    <source>
        <dbReference type="Google" id="ProtNLM"/>
    </source>
</evidence>
<dbReference type="RefSeq" id="WP_069005943.1">
    <property type="nucleotide sequence ID" value="NZ_LVJX01000011.1"/>
</dbReference>
<evidence type="ECO:0000313" key="3">
    <source>
        <dbReference type="Proteomes" id="UP000094849"/>
    </source>
</evidence>
<dbReference type="STRING" id="1818881.A3196_15090"/>
<feature type="transmembrane region" description="Helical" evidence="1">
    <location>
        <begin position="203"/>
        <end position="220"/>
    </location>
</feature>
<feature type="transmembrane region" description="Helical" evidence="1">
    <location>
        <begin position="264"/>
        <end position="287"/>
    </location>
</feature>
<feature type="transmembrane region" description="Helical" evidence="1">
    <location>
        <begin position="232"/>
        <end position="252"/>
    </location>
</feature>
<sequence length="327" mass="35298">MIGLLRNFSPAWLAILCLTLIGTVTLPSALAHETPVASLDIREGRNGVQWLEWTYYSARSDKPPTVQWPDHCTEDYPRLECGEAGLVGLVTMPQIGDQYSAAVVKVKPREGRMHTYTLTGANRSLMLTVDGKLPWHSIAASYIPLGIEHIMLGIDHLLFVLGLIVLVSTTPMLIKTITSFTVAHSITLAAATLGWVGVPEGPVNAAIALSIVVLAVEVLRHREGKPSLSAKLPWLIAFGFGLLHGFGFAGAMNNVGLDPESLPIALLFFNIGVEIGQLAFVFLILGLNHAHRRLEAIPPVWSATTAIYAVGGIASYWFLVRTAALAI</sequence>
<keyword evidence="3" id="KW-1185">Reference proteome</keyword>
<comment type="caution">
    <text evidence="2">The sequence shown here is derived from an EMBL/GenBank/DDBJ whole genome shotgun (WGS) entry which is preliminary data.</text>
</comment>
<accession>A0A1E2UTB0</accession>
<evidence type="ECO:0000256" key="1">
    <source>
        <dbReference type="SAM" id="Phobius"/>
    </source>
</evidence>
<protein>
    <recommendedName>
        <fullName evidence="4">HupE / UreJ protein</fullName>
    </recommendedName>
</protein>
<dbReference type="Pfam" id="PF13795">
    <property type="entry name" value="HupE_UreJ_2"/>
    <property type="match status" value="1"/>
</dbReference>